<dbReference type="HOGENOM" id="CLU_3312863_0_0_11"/>
<dbReference type="Proteomes" id="UP000003343">
    <property type="component" value="Unassembled WGS sequence"/>
</dbReference>
<reference evidence="1 2" key="1">
    <citation type="submission" date="2010-12" db="EMBL/GenBank/DDBJ databases">
        <authorList>
            <person name="Muzny D."/>
            <person name="Qin X."/>
            <person name="Deng J."/>
            <person name="Jiang H."/>
            <person name="Liu Y."/>
            <person name="Qu J."/>
            <person name="Song X.-Z."/>
            <person name="Zhang L."/>
            <person name="Thornton R."/>
            <person name="Coyle M."/>
            <person name="Francisco L."/>
            <person name="Jackson L."/>
            <person name="Javaid M."/>
            <person name="Korchina V."/>
            <person name="Kovar C."/>
            <person name="Mata R."/>
            <person name="Mathew T."/>
            <person name="Ngo R."/>
            <person name="Nguyen L."/>
            <person name="Nguyen N."/>
            <person name="Okwuonu G."/>
            <person name="Ongeri F."/>
            <person name="Pham C."/>
            <person name="Simmons D."/>
            <person name="Wilczek-Boney K."/>
            <person name="Hale W."/>
            <person name="Jakkamsetti A."/>
            <person name="Pham P."/>
            <person name="Ruth R."/>
            <person name="San Lucas F."/>
            <person name="Warren J."/>
            <person name="Zhang J."/>
            <person name="Zhao Z."/>
            <person name="Zhou C."/>
            <person name="Zhu D."/>
            <person name="Lee S."/>
            <person name="Bess C."/>
            <person name="Blankenburg K."/>
            <person name="Forbes L."/>
            <person name="Fu Q."/>
            <person name="Gubbala S."/>
            <person name="Hirani K."/>
            <person name="Jayaseelan J.C."/>
            <person name="Lara F."/>
            <person name="Munidasa M."/>
            <person name="Palculict T."/>
            <person name="Patil S."/>
            <person name="Pu L.-L."/>
            <person name="Saada N."/>
            <person name="Tang L."/>
            <person name="Weissenberger G."/>
            <person name="Zhu Y."/>
            <person name="Hemphill L."/>
            <person name="Shang Y."/>
            <person name="Youmans B."/>
            <person name="Ayvaz T."/>
            <person name="Ross M."/>
            <person name="Santibanez J."/>
            <person name="Aqrawi P."/>
            <person name="Gross S."/>
            <person name="Joshi V."/>
            <person name="Fowler G."/>
            <person name="Nazareth L."/>
            <person name="Reid J."/>
            <person name="Worley K."/>
            <person name="Petrosino J."/>
            <person name="Highlander S."/>
            <person name="Gibbs R."/>
        </authorList>
    </citation>
    <scope>NUCLEOTIDE SEQUENCE [LARGE SCALE GENOMIC DNA]</scope>
    <source>
        <strain evidence="1 2">ATCC 35242</strain>
    </source>
</reference>
<evidence type="ECO:0000313" key="2">
    <source>
        <dbReference type="Proteomes" id="UP000003343"/>
    </source>
</evidence>
<proteinExistence type="predicted"/>
<comment type="caution">
    <text evidence="1">The sequence shown here is derived from an EMBL/GenBank/DDBJ whole genome shotgun (WGS) entry which is preliminary data.</text>
</comment>
<keyword evidence="2" id="KW-1185">Reference proteome</keyword>
<sequence>MLPVLTSLVCNQPGLSRARNGASRGSVAECAVRGAKTPA</sequence>
<gene>
    <name evidence="1" type="ORF">HMPREF0576_1398</name>
</gene>
<name>E6M508_9ACTO</name>
<protein>
    <submittedName>
        <fullName evidence="1">Uncharacterized protein</fullName>
    </submittedName>
</protein>
<organism evidence="1 2">
    <name type="scientific">Mobiluncus holmesii ATCC 35242</name>
    <dbReference type="NCBI Taxonomy" id="887899"/>
    <lineage>
        <taxon>Bacteria</taxon>
        <taxon>Bacillati</taxon>
        <taxon>Actinomycetota</taxon>
        <taxon>Actinomycetes</taxon>
        <taxon>Actinomycetales</taxon>
        <taxon>Actinomycetaceae</taxon>
        <taxon>Mobiluncus</taxon>
    </lineage>
</organism>
<evidence type="ECO:0000313" key="1">
    <source>
        <dbReference type="EMBL" id="EFU81556.1"/>
    </source>
</evidence>
<dbReference type="AlphaFoldDB" id="E6M508"/>
<accession>E6M508</accession>
<dbReference type="EMBL" id="AEPZ01000010">
    <property type="protein sequence ID" value="EFU81556.1"/>
    <property type="molecule type" value="Genomic_DNA"/>
</dbReference>